<dbReference type="InterPro" id="IPR004089">
    <property type="entry name" value="MCPsignal_dom"/>
</dbReference>
<evidence type="ECO:0000313" key="6">
    <source>
        <dbReference type="EMBL" id="MBV7273960.1"/>
    </source>
</evidence>
<organism evidence="6 7">
    <name type="scientific">Clostridium thailandense</name>
    <dbReference type="NCBI Taxonomy" id="2794346"/>
    <lineage>
        <taxon>Bacteria</taxon>
        <taxon>Bacillati</taxon>
        <taxon>Bacillota</taxon>
        <taxon>Clostridia</taxon>
        <taxon>Eubacteriales</taxon>
        <taxon>Clostridiaceae</taxon>
        <taxon>Clostridium</taxon>
    </lineage>
</organism>
<dbReference type="GO" id="GO:0007165">
    <property type="term" value="P:signal transduction"/>
    <property type="evidence" value="ECO:0007669"/>
    <property type="project" value="UniProtKB-KW"/>
</dbReference>
<gene>
    <name evidence="6" type="ORF">I6U48_13715</name>
</gene>
<evidence type="ECO:0000313" key="7">
    <source>
        <dbReference type="Proteomes" id="UP000694308"/>
    </source>
</evidence>
<comment type="caution">
    <text evidence="6">The sequence shown here is derived from an EMBL/GenBank/DDBJ whole genome shotgun (WGS) entry which is preliminary data.</text>
</comment>
<dbReference type="AlphaFoldDB" id="A0A949TKG0"/>
<keyword evidence="7" id="KW-1185">Reference proteome</keyword>
<dbReference type="Proteomes" id="UP000694308">
    <property type="component" value="Unassembled WGS sequence"/>
</dbReference>
<dbReference type="PROSITE" id="PS50111">
    <property type="entry name" value="CHEMOTAXIS_TRANSDUC_2"/>
    <property type="match status" value="1"/>
</dbReference>
<keyword evidence="1 3" id="KW-0807">Transducer</keyword>
<reference evidence="6" key="1">
    <citation type="submission" date="2020-12" db="EMBL/GenBank/DDBJ databases">
        <title>Clostridium thailandense sp. nov., a novel acetogenic bacterium isolated from peat land soil in Thailand.</title>
        <authorList>
            <person name="Chaikitkaew S."/>
            <person name="Birkeland N.K."/>
        </authorList>
    </citation>
    <scope>NUCLEOTIDE SEQUENCE</scope>
    <source>
        <strain evidence="6">PL3</strain>
    </source>
</reference>
<dbReference type="PANTHER" id="PTHR32089">
    <property type="entry name" value="METHYL-ACCEPTING CHEMOTAXIS PROTEIN MCPB"/>
    <property type="match status" value="1"/>
</dbReference>
<dbReference type="EMBL" id="JAEEGC010000061">
    <property type="protein sequence ID" value="MBV7273960.1"/>
    <property type="molecule type" value="Genomic_DNA"/>
</dbReference>
<feature type="domain" description="HAMP" evidence="5">
    <location>
        <begin position="4"/>
        <end position="57"/>
    </location>
</feature>
<evidence type="ECO:0000256" key="2">
    <source>
        <dbReference type="ARBA" id="ARBA00029447"/>
    </source>
</evidence>
<dbReference type="PANTHER" id="PTHR32089:SF112">
    <property type="entry name" value="LYSOZYME-LIKE PROTEIN-RELATED"/>
    <property type="match status" value="1"/>
</dbReference>
<feature type="domain" description="Methyl-accepting transducer" evidence="4">
    <location>
        <begin position="76"/>
        <end position="347"/>
    </location>
</feature>
<dbReference type="GO" id="GO:0016020">
    <property type="term" value="C:membrane"/>
    <property type="evidence" value="ECO:0007669"/>
    <property type="project" value="InterPro"/>
</dbReference>
<evidence type="ECO:0000256" key="3">
    <source>
        <dbReference type="PROSITE-ProRule" id="PRU00284"/>
    </source>
</evidence>
<dbReference type="Pfam" id="PF00672">
    <property type="entry name" value="HAMP"/>
    <property type="match status" value="1"/>
</dbReference>
<dbReference type="PROSITE" id="PS50885">
    <property type="entry name" value="HAMP"/>
    <property type="match status" value="1"/>
</dbReference>
<evidence type="ECO:0000259" key="5">
    <source>
        <dbReference type="PROSITE" id="PS50885"/>
    </source>
</evidence>
<dbReference type="CDD" id="cd06225">
    <property type="entry name" value="HAMP"/>
    <property type="match status" value="1"/>
</dbReference>
<dbReference type="SMART" id="SM00304">
    <property type="entry name" value="HAMP"/>
    <property type="match status" value="1"/>
</dbReference>
<dbReference type="SMART" id="SM00283">
    <property type="entry name" value="MA"/>
    <property type="match status" value="1"/>
</dbReference>
<name>A0A949TKG0_9CLOT</name>
<dbReference type="InterPro" id="IPR003660">
    <property type="entry name" value="HAMP_dom"/>
</dbReference>
<protein>
    <submittedName>
        <fullName evidence="6">Methyl-accepting chemotaxis protein</fullName>
    </submittedName>
</protein>
<comment type="similarity">
    <text evidence="2">Belongs to the methyl-accepting chemotaxis (MCP) protein family.</text>
</comment>
<sequence length="362" mass="38891">MITNKIANTISKLANFAHEISEGNLDVKKIEVYSKDETSVLANAFNKMVGSLRALIGEISSSSKEVSQSSVLLMVNSEQNAKAIELIAAGINQVSVGATDQTHSCEKTVIVVSELYENNKNIDGDAQKVLETAESAMKAAYVGNENMEILVNEIKVIEDKIIETQSVSEKLIAESTNIARILEHIINISSQTDLLALNAAIEAARAGEYGIGFTVVADEIRKLAEDSARAAKSITAISKEIRNNSQALSDSMTLGVNEVKEGISIVGIARNSFDEIMKANSKVDLQIKNISKEIKDMVENIATVEEMSKIILSSATQCLDVSRNVGCTVEEQLASIEEVSSSAALLSGMAEDLNNSISSFNI</sequence>
<dbReference type="Pfam" id="PF00015">
    <property type="entry name" value="MCPsignal"/>
    <property type="match status" value="1"/>
</dbReference>
<evidence type="ECO:0000259" key="4">
    <source>
        <dbReference type="PROSITE" id="PS50111"/>
    </source>
</evidence>
<evidence type="ECO:0000256" key="1">
    <source>
        <dbReference type="ARBA" id="ARBA00023224"/>
    </source>
</evidence>
<accession>A0A949TKG0</accession>
<dbReference type="RefSeq" id="WP_218321026.1">
    <property type="nucleotide sequence ID" value="NZ_JAEEGC010000061.1"/>
</dbReference>
<proteinExistence type="inferred from homology"/>